<name>A0A835L631_SPOEX</name>
<organism evidence="1 2">
    <name type="scientific">Spodoptera exigua</name>
    <name type="common">Beet armyworm</name>
    <name type="synonym">Noctua fulgens</name>
    <dbReference type="NCBI Taxonomy" id="7107"/>
    <lineage>
        <taxon>Eukaryota</taxon>
        <taxon>Metazoa</taxon>
        <taxon>Ecdysozoa</taxon>
        <taxon>Arthropoda</taxon>
        <taxon>Hexapoda</taxon>
        <taxon>Insecta</taxon>
        <taxon>Pterygota</taxon>
        <taxon>Neoptera</taxon>
        <taxon>Endopterygota</taxon>
        <taxon>Lepidoptera</taxon>
        <taxon>Glossata</taxon>
        <taxon>Ditrysia</taxon>
        <taxon>Noctuoidea</taxon>
        <taxon>Noctuidae</taxon>
        <taxon>Amphipyrinae</taxon>
        <taxon>Spodoptera</taxon>
    </lineage>
</organism>
<reference evidence="1" key="1">
    <citation type="submission" date="2020-08" db="EMBL/GenBank/DDBJ databases">
        <title>Spodoptera exigua strain:BAW_Kor-Di-RS1 Genome sequencing and assembly.</title>
        <authorList>
            <person name="Kim J."/>
            <person name="Nam H.Y."/>
            <person name="Kwon M."/>
            <person name="Choi J.H."/>
            <person name="Cho S.R."/>
            <person name="Kim G.-H."/>
        </authorList>
    </citation>
    <scope>NUCLEOTIDE SEQUENCE</scope>
    <source>
        <strain evidence="1">BAW_Kor-Di-RS1</strain>
        <tissue evidence="1">Whole-body</tissue>
    </source>
</reference>
<protein>
    <submittedName>
        <fullName evidence="1">Uncharacterized protein</fullName>
    </submittedName>
</protein>
<accession>A0A835L631</accession>
<evidence type="ECO:0000313" key="1">
    <source>
        <dbReference type="EMBL" id="KAF9415699.1"/>
    </source>
</evidence>
<comment type="caution">
    <text evidence="1">The sequence shown here is derived from an EMBL/GenBank/DDBJ whole genome shotgun (WGS) entry which is preliminary data.</text>
</comment>
<dbReference type="EMBL" id="JACKWZ010000104">
    <property type="protein sequence ID" value="KAF9415699.1"/>
    <property type="molecule type" value="Genomic_DNA"/>
</dbReference>
<dbReference type="Proteomes" id="UP000648187">
    <property type="component" value="Unassembled WGS sequence"/>
</dbReference>
<keyword evidence="2" id="KW-1185">Reference proteome</keyword>
<dbReference type="AlphaFoldDB" id="A0A835L631"/>
<sequence>MGVGVCVQSYRRKAGRVHSVLYLLCDQMSMSYIRNVLSFIILDPSVDQVPVCSFADSPSLNYSSKGISSSEMKFLSGLTLAKLLYFGSAMKLNPVSEHSLILMQSLWSSVIVYPVMMKGTFCLRMASIVEGQGSLPLWNKVLAVLIVSVRRVQVIIDEDDSQLLQLRSEVEEEHLPLVEGISLKLELSSNHVDCEDVPYKVEILNQLTNLLFIHRSQYFINLLWYLLRFPQHFGRHLRLQSTLGLLEAHQLLIEGI</sequence>
<gene>
    <name evidence="1" type="ORF">HW555_006733</name>
</gene>
<proteinExistence type="predicted"/>
<evidence type="ECO:0000313" key="2">
    <source>
        <dbReference type="Proteomes" id="UP000648187"/>
    </source>
</evidence>